<dbReference type="RefSeq" id="WP_104000951.1">
    <property type="nucleotide sequence ID" value="NZ_FNVP01000018.1"/>
</dbReference>
<dbReference type="Proteomes" id="UP000236737">
    <property type="component" value="Unassembled WGS sequence"/>
</dbReference>
<dbReference type="AlphaFoldDB" id="A0A1H6ANM9"/>
<organism evidence="2 3">
    <name type="scientific">Flavobacterium urumqiense</name>
    <dbReference type="NCBI Taxonomy" id="935224"/>
    <lineage>
        <taxon>Bacteria</taxon>
        <taxon>Pseudomonadati</taxon>
        <taxon>Bacteroidota</taxon>
        <taxon>Flavobacteriia</taxon>
        <taxon>Flavobacteriales</taxon>
        <taxon>Flavobacteriaceae</taxon>
        <taxon>Flavobacterium</taxon>
    </lineage>
</organism>
<dbReference type="EMBL" id="FNVP01000018">
    <property type="protein sequence ID" value="SEG50343.1"/>
    <property type="molecule type" value="Genomic_DNA"/>
</dbReference>
<evidence type="ECO:0000259" key="1">
    <source>
        <dbReference type="Pfam" id="PF16242"/>
    </source>
</evidence>
<accession>A0A1H6ANM9</accession>
<dbReference type="InterPro" id="IPR012349">
    <property type="entry name" value="Split_barrel_FMN-bd"/>
</dbReference>
<name>A0A1H6ANM9_9FLAO</name>
<dbReference type="PANTHER" id="PTHR34818:SF1">
    <property type="entry name" value="PROTEIN BLI-3"/>
    <property type="match status" value="1"/>
</dbReference>
<protein>
    <submittedName>
        <fullName evidence="2">General stress protein 26</fullName>
    </submittedName>
</protein>
<dbReference type="OrthoDB" id="1432662at2"/>
<feature type="domain" description="General stress protein FMN-binding split barrel" evidence="1">
    <location>
        <begin position="11"/>
        <end position="158"/>
    </location>
</feature>
<proteinExistence type="predicted"/>
<dbReference type="InterPro" id="IPR052917">
    <property type="entry name" value="Stress-Dev_Protein"/>
</dbReference>
<keyword evidence="3" id="KW-1185">Reference proteome</keyword>
<dbReference type="SUPFAM" id="SSF50475">
    <property type="entry name" value="FMN-binding split barrel"/>
    <property type="match status" value="1"/>
</dbReference>
<sequence length="169" mass="18793">MSTTKNLNNKEAIDKLKSLVDEIMICLFCTDLETDDGSTCRPMSAIKVCDEGNIWFFSEKNSDKNKAIEKGKNVQLFFSHPGKSSYLVVNGEAEIILDKTKIEELWTPVAKIWFEEGKEDPNISVIKVSPTTAYYWDTAGNQMINFIKMVASVATGTNLITGNQGALNV</sequence>
<dbReference type="Gene3D" id="2.30.110.10">
    <property type="entry name" value="Electron Transport, Fmn-binding Protein, Chain A"/>
    <property type="match status" value="1"/>
</dbReference>
<dbReference type="InterPro" id="IPR038725">
    <property type="entry name" value="YdaG_split_barrel_FMN-bd"/>
</dbReference>
<dbReference type="Pfam" id="PF16242">
    <property type="entry name" value="Pyrid_ox_like"/>
    <property type="match status" value="1"/>
</dbReference>
<dbReference type="PANTHER" id="PTHR34818">
    <property type="entry name" value="PROTEIN BLI-3"/>
    <property type="match status" value="1"/>
</dbReference>
<evidence type="ECO:0000313" key="3">
    <source>
        <dbReference type="Proteomes" id="UP000236737"/>
    </source>
</evidence>
<gene>
    <name evidence="2" type="ORF">SAMN04488130_11826</name>
</gene>
<evidence type="ECO:0000313" key="2">
    <source>
        <dbReference type="EMBL" id="SEG50343.1"/>
    </source>
</evidence>
<reference evidence="3" key="1">
    <citation type="submission" date="2016-10" db="EMBL/GenBank/DDBJ databases">
        <authorList>
            <person name="Varghese N."/>
            <person name="Submissions S."/>
        </authorList>
    </citation>
    <scope>NUCLEOTIDE SEQUENCE [LARGE SCALE GENOMIC DNA]</scope>
    <source>
        <strain evidence="3">CGMCC 1.9230</strain>
    </source>
</reference>